<dbReference type="PANTHER" id="PTHR43101:SF1">
    <property type="entry name" value="BETA-FRUCTOSIDASE"/>
    <property type="match status" value="1"/>
</dbReference>
<dbReference type="Proteomes" id="UP000027982">
    <property type="component" value="Chromosome"/>
</dbReference>
<feature type="domain" description="Glycosyl hydrolase family 32 N-terminal" evidence="5">
    <location>
        <begin position="53"/>
        <end position="335"/>
    </location>
</feature>
<evidence type="ECO:0000256" key="3">
    <source>
        <dbReference type="ARBA" id="ARBA00022801"/>
    </source>
</evidence>
<keyword evidence="3 6" id="KW-0378">Hydrolase</keyword>
<dbReference type="SUPFAM" id="SSF49899">
    <property type="entry name" value="Concanavalin A-like lectins/glucanases"/>
    <property type="match status" value="1"/>
</dbReference>
<dbReference type="InterPro" id="IPR001362">
    <property type="entry name" value="Glyco_hydro_32"/>
</dbReference>
<dbReference type="AlphaFoldDB" id="A0A068NWZ5"/>
<evidence type="ECO:0000256" key="2">
    <source>
        <dbReference type="ARBA" id="ARBA00012758"/>
    </source>
</evidence>
<dbReference type="InterPro" id="IPR013148">
    <property type="entry name" value="Glyco_hydro_32_N"/>
</dbReference>
<dbReference type="SMART" id="SM00640">
    <property type="entry name" value="Glyco_32"/>
    <property type="match status" value="1"/>
</dbReference>
<dbReference type="STRING" id="661478.OP10G_2751"/>
<dbReference type="GO" id="GO:0004564">
    <property type="term" value="F:beta-fructofuranosidase activity"/>
    <property type="evidence" value="ECO:0007669"/>
    <property type="project" value="UniProtKB-EC"/>
</dbReference>
<evidence type="ECO:0000313" key="7">
    <source>
        <dbReference type="Proteomes" id="UP000027982"/>
    </source>
</evidence>
<dbReference type="SUPFAM" id="SSF75005">
    <property type="entry name" value="Arabinanase/levansucrase/invertase"/>
    <property type="match status" value="1"/>
</dbReference>
<dbReference type="EMBL" id="CP007139">
    <property type="protein sequence ID" value="AIE86119.1"/>
    <property type="molecule type" value="Genomic_DNA"/>
</dbReference>
<accession>A0A068NWZ5</accession>
<dbReference type="Pfam" id="PF00251">
    <property type="entry name" value="Glyco_hydro_32N"/>
    <property type="match status" value="1"/>
</dbReference>
<dbReference type="Gene3D" id="2.60.120.560">
    <property type="entry name" value="Exo-inulinase, domain 1"/>
    <property type="match status" value="1"/>
</dbReference>
<evidence type="ECO:0000313" key="6">
    <source>
        <dbReference type="EMBL" id="AIE86119.1"/>
    </source>
</evidence>
<protein>
    <recommendedName>
        <fullName evidence="2">beta-fructofuranosidase</fullName>
        <ecNumber evidence="2">3.2.1.26</ecNumber>
    </recommendedName>
</protein>
<dbReference type="InterPro" id="IPR023296">
    <property type="entry name" value="Glyco_hydro_beta-prop_sf"/>
</dbReference>
<keyword evidence="7" id="KW-1185">Reference proteome</keyword>
<dbReference type="KEGG" id="fgi:OP10G_2751"/>
<sequence length="476" mass="52588">MGLTLGCLLAVSCFTTPTMQNQGEREELLTRAMAATQAAIPAAEADPSRPSFHFRSPALWMNDPNGPIYYRGWHHLFYQFNPYGDQWGNMHWGHARSRDLVNWEHLPVAIWPSKSKGEDHVFSGSTFLDDTGKPVIVYTSIGDKRPPEQWAATPLDRDLLTWGKPATDPILTLQTSAPTSVDEWRDPFLFKESGHTYLVTGGAIKGHGVVALYRATSGDLMKWEYVGVLFQHPTAGNLECPNFAKIGDRWVLLVSVGGKVESFVGKLDTHSMRFESERTGVLAEGSYASQLVTDKRGRCVHLAWIPTSNHKGWNGYLALPSVLTVSPDGVLLRKPIDALAKQRVRRLISLNHKLEGNLELPMKIEGTQLEVLLDIEPGTAETISIHLGGADIVYRCQQQELLTPGRTPVRLEKLKLHLFLDHGALDLYSADGAVTQCAIIPSAQGLAISATGGVAKLRSLMVYTMKPATFDLSKFR</sequence>
<dbReference type="GO" id="GO:0005975">
    <property type="term" value="P:carbohydrate metabolic process"/>
    <property type="evidence" value="ECO:0007669"/>
    <property type="project" value="InterPro"/>
</dbReference>
<dbReference type="InterPro" id="IPR013320">
    <property type="entry name" value="ConA-like_dom_sf"/>
</dbReference>
<dbReference type="CDD" id="cd08996">
    <property type="entry name" value="GH32_FFase"/>
    <property type="match status" value="1"/>
</dbReference>
<dbReference type="EC" id="3.2.1.26" evidence="2"/>
<dbReference type="HOGENOM" id="CLU_001528_7_0_0"/>
<dbReference type="OrthoDB" id="9759709at2"/>
<evidence type="ECO:0000259" key="5">
    <source>
        <dbReference type="Pfam" id="PF00251"/>
    </source>
</evidence>
<keyword evidence="4" id="KW-0326">Glycosidase</keyword>
<dbReference type="PANTHER" id="PTHR43101">
    <property type="entry name" value="BETA-FRUCTOSIDASE"/>
    <property type="match status" value="1"/>
</dbReference>
<evidence type="ECO:0000256" key="1">
    <source>
        <dbReference type="ARBA" id="ARBA00009902"/>
    </source>
</evidence>
<organism evidence="6 7">
    <name type="scientific">Fimbriimonas ginsengisoli Gsoil 348</name>
    <dbReference type="NCBI Taxonomy" id="661478"/>
    <lineage>
        <taxon>Bacteria</taxon>
        <taxon>Bacillati</taxon>
        <taxon>Armatimonadota</taxon>
        <taxon>Fimbriimonadia</taxon>
        <taxon>Fimbriimonadales</taxon>
        <taxon>Fimbriimonadaceae</taxon>
        <taxon>Fimbriimonas</taxon>
    </lineage>
</organism>
<reference evidence="6 7" key="1">
    <citation type="journal article" date="2014" name="PLoS ONE">
        <title>The first complete genome sequence of the class fimbriimonadia in the phylum armatimonadetes.</title>
        <authorList>
            <person name="Hu Z.Y."/>
            <person name="Wang Y.Z."/>
            <person name="Im W.T."/>
            <person name="Wang S.Y."/>
            <person name="Zhao G.P."/>
            <person name="Zheng H.J."/>
            <person name="Quan Z.X."/>
        </authorList>
    </citation>
    <scope>NUCLEOTIDE SEQUENCE [LARGE SCALE GENOMIC DNA]</scope>
    <source>
        <strain evidence="6">Gsoil 348</strain>
    </source>
</reference>
<dbReference type="RefSeq" id="WP_025225337.1">
    <property type="nucleotide sequence ID" value="NZ_CP007139.1"/>
</dbReference>
<comment type="similarity">
    <text evidence="1">Belongs to the glycosyl hydrolase 32 family.</text>
</comment>
<name>A0A068NWZ5_FIMGI</name>
<dbReference type="eggNOG" id="COG1621">
    <property type="taxonomic scope" value="Bacteria"/>
</dbReference>
<evidence type="ECO:0000256" key="4">
    <source>
        <dbReference type="ARBA" id="ARBA00023295"/>
    </source>
</evidence>
<dbReference type="InterPro" id="IPR051214">
    <property type="entry name" value="GH32_Enzymes"/>
</dbReference>
<proteinExistence type="inferred from homology"/>
<gene>
    <name evidence="6" type="ORF">OP10G_2751</name>
</gene>
<dbReference type="Gene3D" id="2.115.10.20">
    <property type="entry name" value="Glycosyl hydrolase domain, family 43"/>
    <property type="match status" value="1"/>
</dbReference>